<organism evidence="1">
    <name type="scientific">Anguilla anguilla</name>
    <name type="common">European freshwater eel</name>
    <name type="synonym">Muraena anguilla</name>
    <dbReference type="NCBI Taxonomy" id="7936"/>
    <lineage>
        <taxon>Eukaryota</taxon>
        <taxon>Metazoa</taxon>
        <taxon>Chordata</taxon>
        <taxon>Craniata</taxon>
        <taxon>Vertebrata</taxon>
        <taxon>Euteleostomi</taxon>
        <taxon>Actinopterygii</taxon>
        <taxon>Neopterygii</taxon>
        <taxon>Teleostei</taxon>
        <taxon>Anguilliformes</taxon>
        <taxon>Anguillidae</taxon>
        <taxon>Anguilla</taxon>
    </lineage>
</organism>
<evidence type="ECO:0000313" key="1">
    <source>
        <dbReference type="EMBL" id="JAH01144.1"/>
    </source>
</evidence>
<reference evidence="1" key="1">
    <citation type="submission" date="2014-11" db="EMBL/GenBank/DDBJ databases">
        <authorList>
            <person name="Amaro Gonzalez C."/>
        </authorList>
    </citation>
    <scope>NUCLEOTIDE SEQUENCE</scope>
</reference>
<dbReference type="EMBL" id="GBXM01107433">
    <property type="protein sequence ID" value="JAH01144.1"/>
    <property type="molecule type" value="Transcribed_RNA"/>
</dbReference>
<proteinExistence type="predicted"/>
<name>A0A0E9P9F8_ANGAN</name>
<reference evidence="1" key="2">
    <citation type="journal article" date="2015" name="Fish Shellfish Immunol.">
        <title>Early steps in the European eel (Anguilla anguilla)-Vibrio vulnificus interaction in the gills: Role of the RtxA13 toxin.</title>
        <authorList>
            <person name="Callol A."/>
            <person name="Pajuelo D."/>
            <person name="Ebbesson L."/>
            <person name="Teles M."/>
            <person name="MacKenzie S."/>
            <person name="Amaro C."/>
        </authorList>
    </citation>
    <scope>NUCLEOTIDE SEQUENCE</scope>
</reference>
<accession>A0A0E9P9F8</accession>
<protein>
    <submittedName>
        <fullName evidence="1">Uncharacterized protein</fullName>
    </submittedName>
</protein>
<dbReference type="AlphaFoldDB" id="A0A0E9P9F8"/>
<sequence length="37" mass="4382">MTQKMMHFFSLPVTASLITVVIHRKRYIVILQQLLKP</sequence>